<organism evidence="2 3">
    <name type="scientific">Aspergillus avenaceus</name>
    <dbReference type="NCBI Taxonomy" id="36643"/>
    <lineage>
        <taxon>Eukaryota</taxon>
        <taxon>Fungi</taxon>
        <taxon>Dikarya</taxon>
        <taxon>Ascomycota</taxon>
        <taxon>Pezizomycotina</taxon>
        <taxon>Eurotiomycetes</taxon>
        <taxon>Eurotiomycetidae</taxon>
        <taxon>Eurotiales</taxon>
        <taxon>Aspergillaceae</taxon>
        <taxon>Aspergillus</taxon>
        <taxon>Aspergillus subgen. Circumdati</taxon>
    </lineage>
</organism>
<dbReference type="Proteomes" id="UP000325780">
    <property type="component" value="Unassembled WGS sequence"/>
</dbReference>
<feature type="region of interest" description="Disordered" evidence="1">
    <location>
        <begin position="15"/>
        <end position="44"/>
    </location>
</feature>
<proteinExistence type="predicted"/>
<reference evidence="2 3" key="1">
    <citation type="submission" date="2019-04" db="EMBL/GenBank/DDBJ databases">
        <title>Friends and foes A comparative genomics study of 23 Aspergillus species from section Flavi.</title>
        <authorList>
            <consortium name="DOE Joint Genome Institute"/>
            <person name="Kjaerbolling I."/>
            <person name="Vesth T."/>
            <person name="Frisvad J.C."/>
            <person name="Nybo J.L."/>
            <person name="Theobald S."/>
            <person name="Kildgaard S."/>
            <person name="Isbrandt T."/>
            <person name="Kuo A."/>
            <person name="Sato A."/>
            <person name="Lyhne E.K."/>
            <person name="Kogle M.E."/>
            <person name="Wiebenga A."/>
            <person name="Kun R.S."/>
            <person name="Lubbers R.J."/>
            <person name="Makela M.R."/>
            <person name="Barry K."/>
            <person name="Chovatia M."/>
            <person name="Clum A."/>
            <person name="Daum C."/>
            <person name="Haridas S."/>
            <person name="He G."/>
            <person name="LaButti K."/>
            <person name="Lipzen A."/>
            <person name="Mondo S."/>
            <person name="Riley R."/>
            <person name="Salamov A."/>
            <person name="Simmons B.A."/>
            <person name="Magnuson J.K."/>
            <person name="Henrissat B."/>
            <person name="Mortensen U.H."/>
            <person name="Larsen T.O."/>
            <person name="Devries R.P."/>
            <person name="Grigoriev I.V."/>
            <person name="Machida M."/>
            <person name="Baker S.E."/>
            <person name="Andersen M.R."/>
        </authorList>
    </citation>
    <scope>NUCLEOTIDE SEQUENCE [LARGE SCALE GENOMIC DNA]</scope>
    <source>
        <strain evidence="2 3">IBT 18842</strain>
    </source>
</reference>
<protein>
    <submittedName>
        <fullName evidence="2">Uncharacterized protein</fullName>
    </submittedName>
</protein>
<evidence type="ECO:0000313" key="2">
    <source>
        <dbReference type="EMBL" id="KAE8152104.1"/>
    </source>
</evidence>
<dbReference type="AlphaFoldDB" id="A0A5N6U0L7"/>
<evidence type="ECO:0000313" key="3">
    <source>
        <dbReference type="Proteomes" id="UP000325780"/>
    </source>
</evidence>
<evidence type="ECO:0000256" key="1">
    <source>
        <dbReference type="SAM" id="MobiDB-lite"/>
    </source>
</evidence>
<gene>
    <name evidence="2" type="ORF">BDV25DRAFT_151549</name>
</gene>
<accession>A0A5N6U0L7</accession>
<keyword evidence="3" id="KW-1185">Reference proteome</keyword>
<dbReference type="EMBL" id="ML742058">
    <property type="protein sequence ID" value="KAE8152104.1"/>
    <property type="molecule type" value="Genomic_DNA"/>
</dbReference>
<feature type="compositionally biased region" description="Polar residues" evidence="1">
    <location>
        <begin position="31"/>
        <end position="44"/>
    </location>
</feature>
<name>A0A5N6U0L7_ASPAV</name>
<sequence length="57" mass="6604">MTLYRSLEKKRGVAVKRIKDKQAREQRKAANGSTSSSPTRFSVVQTNWEVQPERIVR</sequence>